<dbReference type="InterPro" id="IPR036412">
    <property type="entry name" value="HAD-like_sf"/>
</dbReference>
<dbReference type="PRINTS" id="PR00413">
    <property type="entry name" value="HADHALOGNASE"/>
</dbReference>
<dbReference type="Gene3D" id="3.40.50.1000">
    <property type="entry name" value="HAD superfamily/HAD-like"/>
    <property type="match status" value="1"/>
</dbReference>
<sequence>MIENKAVIFDMDGVLVDSEPLFMDKVERFYQSHGKNVSLNEIHKLVGSSYSLQKKLMTEWYQENLSEDAFMDFYHETSEKLIFNYNDLINPYIKYILPKLKQDNIKTAIASSSPKEDIEKFLKDCNLESYFDCIVSGRDFKESKPNPEIYLYTVNKLNVKKENCIVLEDSTYGIQAAKNAGIFVMAHIDHRYGFDQSLADDTFYDFLEAYNKIKAYIKK</sequence>
<dbReference type="RefSeq" id="WP_154459259.1">
    <property type="nucleotide sequence ID" value="NZ_JBJEEW010000022.1"/>
</dbReference>
<evidence type="ECO:0000313" key="1">
    <source>
        <dbReference type="EMBL" id="MSS00785.1"/>
    </source>
</evidence>
<name>A0A7X2T2V9_9FIRM</name>
<dbReference type="PANTHER" id="PTHR18901">
    <property type="entry name" value="2-DEOXYGLUCOSE-6-PHOSPHATE PHOSPHATASE 2"/>
    <property type="match status" value="1"/>
</dbReference>
<comment type="caution">
    <text evidence="1">The sequence shown here is derived from an EMBL/GenBank/DDBJ whole genome shotgun (WGS) entry which is preliminary data.</text>
</comment>
<dbReference type="PANTHER" id="PTHR18901:SF38">
    <property type="entry name" value="PSEUDOURIDINE-5'-PHOSPHATASE"/>
    <property type="match status" value="1"/>
</dbReference>
<dbReference type="InterPro" id="IPR041492">
    <property type="entry name" value="HAD_2"/>
</dbReference>
<dbReference type="SFLD" id="SFLDG01129">
    <property type="entry name" value="C1.5:_HAD__Beta-PGM__Phosphata"/>
    <property type="match status" value="1"/>
</dbReference>
<dbReference type="Pfam" id="PF13419">
    <property type="entry name" value="HAD_2"/>
    <property type="match status" value="1"/>
</dbReference>
<proteinExistence type="predicted"/>
<dbReference type="NCBIfam" id="TIGR01509">
    <property type="entry name" value="HAD-SF-IA-v3"/>
    <property type="match status" value="1"/>
</dbReference>
<dbReference type="InterPro" id="IPR023214">
    <property type="entry name" value="HAD_sf"/>
</dbReference>
<dbReference type="AlphaFoldDB" id="A0A7X2T2V9"/>
<organism evidence="1 2">
    <name type="scientific">Floccifex porci</name>
    <dbReference type="NCBI Taxonomy" id="2606629"/>
    <lineage>
        <taxon>Bacteria</taxon>
        <taxon>Bacillati</taxon>
        <taxon>Bacillota</taxon>
        <taxon>Erysipelotrichia</taxon>
        <taxon>Erysipelotrichales</taxon>
        <taxon>Erysipelotrichaceae</taxon>
        <taxon>Floccifex</taxon>
    </lineage>
</organism>
<dbReference type="NCBIfam" id="TIGR01549">
    <property type="entry name" value="HAD-SF-IA-v1"/>
    <property type="match status" value="1"/>
</dbReference>
<reference evidence="1 2" key="1">
    <citation type="submission" date="2019-08" db="EMBL/GenBank/DDBJ databases">
        <title>In-depth cultivation of the pig gut microbiome towards novel bacterial diversity and tailored functional studies.</title>
        <authorList>
            <person name="Wylensek D."/>
            <person name="Hitch T.C.A."/>
            <person name="Clavel T."/>
        </authorList>
    </citation>
    <scope>NUCLEOTIDE SEQUENCE [LARGE SCALE GENOMIC DNA]</scope>
    <source>
        <strain evidence="1 2">LKV-178-WT-2G</strain>
    </source>
</reference>
<keyword evidence="2" id="KW-1185">Reference proteome</keyword>
<dbReference type="SFLD" id="SFLDG01135">
    <property type="entry name" value="C1.5.6:_HAD__Beta-PGM__Phospha"/>
    <property type="match status" value="1"/>
</dbReference>
<dbReference type="Gene3D" id="1.10.150.240">
    <property type="entry name" value="Putative phosphatase, domain 2"/>
    <property type="match status" value="1"/>
</dbReference>
<dbReference type="SUPFAM" id="SSF56784">
    <property type="entry name" value="HAD-like"/>
    <property type="match status" value="1"/>
</dbReference>
<dbReference type="InterPro" id="IPR006439">
    <property type="entry name" value="HAD-SF_hydro_IA"/>
</dbReference>
<dbReference type="EMBL" id="VUMM01000002">
    <property type="protein sequence ID" value="MSS00785.1"/>
    <property type="molecule type" value="Genomic_DNA"/>
</dbReference>
<accession>A0A7X2T2V9</accession>
<dbReference type="Proteomes" id="UP000470082">
    <property type="component" value="Unassembled WGS sequence"/>
</dbReference>
<gene>
    <name evidence="1" type="ORF">FYJ50_01395</name>
</gene>
<evidence type="ECO:0000313" key="2">
    <source>
        <dbReference type="Proteomes" id="UP000470082"/>
    </source>
</evidence>
<dbReference type="InterPro" id="IPR023198">
    <property type="entry name" value="PGP-like_dom2"/>
</dbReference>
<protein>
    <submittedName>
        <fullName evidence="1">HAD family phosphatase</fullName>
    </submittedName>
</protein>
<dbReference type="SFLD" id="SFLDS00003">
    <property type="entry name" value="Haloacid_Dehalogenase"/>
    <property type="match status" value="1"/>
</dbReference>